<comment type="catalytic activity">
    <reaction evidence="1">
        <text>ATP + protein L-histidine = ADP + protein N-phospho-L-histidine.</text>
        <dbReference type="EC" id="2.7.13.3"/>
    </reaction>
</comment>
<dbReference type="Pfam" id="PF00512">
    <property type="entry name" value="HisKA"/>
    <property type="match status" value="1"/>
</dbReference>
<dbReference type="InterPro" id="IPR003661">
    <property type="entry name" value="HisK_dim/P_dom"/>
</dbReference>
<keyword evidence="7" id="KW-0812">Transmembrane</keyword>
<evidence type="ECO:0000256" key="8">
    <source>
        <dbReference type="SAM" id="Coils"/>
    </source>
</evidence>
<dbReference type="Pfam" id="PF02518">
    <property type="entry name" value="HATPase_c"/>
    <property type="match status" value="1"/>
</dbReference>
<dbReference type="InterPro" id="IPR036097">
    <property type="entry name" value="HisK_dim/P_sf"/>
</dbReference>
<evidence type="ECO:0000313" key="12">
    <source>
        <dbReference type="EMBL" id="MBD2195977.1"/>
    </source>
</evidence>
<name>A0ABR8A7L3_9CYAN</name>
<gene>
    <name evidence="12" type="ORF">H6G24_10790</name>
</gene>
<feature type="transmembrane region" description="Helical" evidence="7">
    <location>
        <begin position="79"/>
        <end position="98"/>
    </location>
</feature>
<keyword evidence="13" id="KW-1185">Reference proteome</keyword>
<dbReference type="PRINTS" id="PR00344">
    <property type="entry name" value="BCTRLSENSOR"/>
</dbReference>
<dbReference type="Pfam" id="PF03707">
    <property type="entry name" value="MHYT"/>
    <property type="match status" value="2"/>
</dbReference>
<dbReference type="PANTHER" id="PTHR43065">
    <property type="entry name" value="SENSOR HISTIDINE KINASE"/>
    <property type="match status" value="1"/>
</dbReference>
<accession>A0ABR8A7L3</accession>
<dbReference type="SUPFAM" id="SSF55874">
    <property type="entry name" value="ATPase domain of HSP90 chaperone/DNA topoisomerase II/histidine kinase"/>
    <property type="match status" value="1"/>
</dbReference>
<feature type="coiled-coil region" evidence="8">
    <location>
        <begin position="476"/>
        <end position="510"/>
    </location>
</feature>
<comment type="similarity">
    <text evidence="2">In the N-terminal section; belongs to the phytochrome family.</text>
</comment>
<dbReference type="InterPro" id="IPR004358">
    <property type="entry name" value="Sig_transdc_His_kin-like_C"/>
</dbReference>
<dbReference type="InterPro" id="IPR005467">
    <property type="entry name" value="His_kinase_dom"/>
</dbReference>
<dbReference type="Gene3D" id="3.30.450.40">
    <property type="match status" value="1"/>
</dbReference>
<dbReference type="SMART" id="SM00387">
    <property type="entry name" value="HATPase_c"/>
    <property type="match status" value="1"/>
</dbReference>
<dbReference type="SMART" id="SM00388">
    <property type="entry name" value="HisKA"/>
    <property type="match status" value="1"/>
</dbReference>
<dbReference type="InterPro" id="IPR029016">
    <property type="entry name" value="GAF-like_dom_sf"/>
</dbReference>
<dbReference type="Pfam" id="PF01590">
    <property type="entry name" value="GAF"/>
    <property type="match status" value="1"/>
</dbReference>
<dbReference type="SMART" id="SM00065">
    <property type="entry name" value="GAF"/>
    <property type="match status" value="1"/>
</dbReference>
<dbReference type="InterPro" id="IPR005330">
    <property type="entry name" value="MHYT_dom"/>
</dbReference>
<evidence type="ECO:0000259" key="11">
    <source>
        <dbReference type="PROSITE" id="PS50924"/>
    </source>
</evidence>
<dbReference type="EMBL" id="JACJQH010000014">
    <property type="protein sequence ID" value="MBD2195977.1"/>
    <property type="molecule type" value="Genomic_DNA"/>
</dbReference>
<feature type="domain" description="MHYT" evidence="11">
    <location>
        <begin position="6"/>
        <end position="202"/>
    </location>
</feature>
<evidence type="ECO:0000256" key="4">
    <source>
        <dbReference type="ARBA" id="ARBA00022553"/>
    </source>
</evidence>
<feature type="transmembrane region" description="Helical" evidence="7">
    <location>
        <begin position="6"/>
        <end position="30"/>
    </location>
</feature>
<keyword evidence="6" id="KW-0902">Two-component regulatory system</keyword>
<keyword evidence="5" id="KW-0418">Kinase</keyword>
<dbReference type="InterPro" id="IPR016132">
    <property type="entry name" value="Phyto_chromo_attachment"/>
</dbReference>
<dbReference type="PANTHER" id="PTHR43065:SF50">
    <property type="entry name" value="HISTIDINE KINASE"/>
    <property type="match status" value="1"/>
</dbReference>
<dbReference type="EC" id="2.7.13.3" evidence="3"/>
<dbReference type="CDD" id="cd00082">
    <property type="entry name" value="HisKA"/>
    <property type="match status" value="1"/>
</dbReference>
<dbReference type="InterPro" id="IPR003594">
    <property type="entry name" value="HATPase_dom"/>
</dbReference>
<keyword evidence="7" id="KW-1133">Transmembrane helix</keyword>
<dbReference type="Proteomes" id="UP000658514">
    <property type="component" value="Unassembled WGS sequence"/>
</dbReference>
<feature type="transmembrane region" description="Helical" evidence="7">
    <location>
        <begin position="175"/>
        <end position="198"/>
    </location>
</feature>
<feature type="domain" description="Histidine kinase" evidence="10">
    <location>
        <begin position="519"/>
        <end position="772"/>
    </location>
</feature>
<dbReference type="Gene3D" id="1.10.287.130">
    <property type="match status" value="1"/>
</dbReference>
<dbReference type="SUPFAM" id="SSF47384">
    <property type="entry name" value="Homodimeric domain of signal transducing histidine kinase"/>
    <property type="match status" value="1"/>
</dbReference>
<feature type="transmembrane region" description="Helical" evidence="7">
    <location>
        <begin position="218"/>
        <end position="241"/>
    </location>
</feature>
<evidence type="ECO:0000256" key="6">
    <source>
        <dbReference type="ARBA" id="ARBA00023012"/>
    </source>
</evidence>
<comment type="caution">
    <text evidence="12">The sequence shown here is derived from an EMBL/GenBank/DDBJ whole genome shotgun (WGS) entry which is preliminary data.</text>
</comment>
<evidence type="ECO:0000256" key="5">
    <source>
        <dbReference type="ARBA" id="ARBA00022777"/>
    </source>
</evidence>
<keyword evidence="7" id="KW-0472">Membrane</keyword>
<feature type="transmembrane region" description="Helical" evidence="7">
    <location>
        <begin position="142"/>
        <end position="163"/>
    </location>
</feature>
<reference evidence="12 13" key="1">
    <citation type="journal article" date="2020" name="ISME J.">
        <title>Comparative genomics reveals insights into cyanobacterial evolution and habitat adaptation.</title>
        <authorList>
            <person name="Chen M.Y."/>
            <person name="Teng W.K."/>
            <person name="Zhao L."/>
            <person name="Hu C.X."/>
            <person name="Zhou Y.K."/>
            <person name="Han B.P."/>
            <person name="Song L.R."/>
            <person name="Shu W.S."/>
        </authorList>
    </citation>
    <scope>NUCLEOTIDE SEQUENCE [LARGE SCALE GENOMIC DNA]</scope>
    <source>
        <strain evidence="12 13">FACHB-288</strain>
    </source>
</reference>
<evidence type="ECO:0000259" key="10">
    <source>
        <dbReference type="PROSITE" id="PS50109"/>
    </source>
</evidence>
<evidence type="ECO:0000256" key="7">
    <source>
        <dbReference type="PROSITE-ProRule" id="PRU00244"/>
    </source>
</evidence>
<organism evidence="12 13">
    <name type="scientific">Calothrix parietina FACHB-288</name>
    <dbReference type="NCBI Taxonomy" id="2692896"/>
    <lineage>
        <taxon>Bacteria</taxon>
        <taxon>Bacillati</taxon>
        <taxon>Cyanobacteriota</taxon>
        <taxon>Cyanophyceae</taxon>
        <taxon>Nostocales</taxon>
        <taxon>Calotrichaceae</taxon>
        <taxon>Calothrix</taxon>
    </lineage>
</organism>
<dbReference type="Gene3D" id="3.30.565.10">
    <property type="entry name" value="Histidine kinase-like ATPase, C-terminal domain"/>
    <property type="match status" value="1"/>
</dbReference>
<proteinExistence type="inferred from homology"/>
<feature type="domain" description="Phytochrome chromophore attachment site" evidence="9">
    <location>
        <begin position="277"/>
        <end position="448"/>
    </location>
</feature>
<dbReference type="InterPro" id="IPR003018">
    <property type="entry name" value="GAF"/>
</dbReference>
<dbReference type="InterPro" id="IPR036890">
    <property type="entry name" value="HATPase_C_sf"/>
</dbReference>
<feature type="transmembrane region" description="Helical" evidence="7">
    <location>
        <begin position="107"/>
        <end position="130"/>
    </location>
</feature>
<dbReference type="PROSITE" id="PS50109">
    <property type="entry name" value="HIS_KIN"/>
    <property type="match status" value="1"/>
</dbReference>
<evidence type="ECO:0000259" key="9">
    <source>
        <dbReference type="PROSITE" id="PS50046"/>
    </source>
</evidence>
<feature type="transmembrane region" description="Helical" evidence="7">
    <location>
        <begin position="42"/>
        <end position="67"/>
    </location>
</feature>
<dbReference type="RefSeq" id="WP_190540463.1">
    <property type="nucleotide sequence ID" value="NZ_CAWPNO010000045.1"/>
</dbReference>
<sequence length="781" mass="88078">MIFGNYEILLVVISFVIATIASYTALELAGRVTPDLPLKVRLSWIIAGAMAMGTGIWSMHFIAMLALKLPIFVEYDLQITLLSWGDAIVASGLALLLFSRAKLSMKMLFGGSVVMGLAIASMHYLGMAGMRMSQATIHYNQWLVALSVVIAILASGAALWLAFYFRNLQKSKFDWLKLTSALVMGIAISGMHYTGMWATNFIKLADFVLDSNERSPNSWLAIQIGIATFLILVATLIISLLDRRYTEQLMWQTALQESAEREQALSMAIQRMRQTLDIDTIFAATTSELRQVIGCDRVVVYRFNPDWSGEFVAESVAEGWIALNQAKTQNPDIQENVIQDNQCIFNNDSLKSNNVNQDNFLVQDTYLQSTQGGIYSQGVNYRVVEDIYHANFNSCYIELLEKLQAKSYVIVPIYAHSKLWGLLAVYQNSAPRHWQETEINIIVQISSQLGIALEHVELLEQTKQQSILLEQEIQVRLDAEAQLSLQKQQLEQALSERKQLQTQLIQNEKMVALGQLVAGIAHEINNPLNFISGNLNYLNQDIEDLLTVIKCYQQEYPEPSDKIRNNIENVDLDYLNQDMQKSIDSMSRGIDRIQNIVSGLRNFSRLDEAEFKLVNIHEGIESTLIILQHRLQAKPERPAITVSKNYGVLPLINCYPSQLNQVFMNILVNAIDALEDKMQNYPLLDDYQIFIETKLLDNFIEIRIGDNGLGIDEKYASKIFDPFFTTKPVGKGTGLGLSISYQIITQLHRGTLTCNSVKGEKSEFIINIPIINQNCGNKIIQ</sequence>
<keyword evidence="4" id="KW-0597">Phosphoprotein</keyword>
<dbReference type="PROSITE" id="PS50924">
    <property type="entry name" value="MHYT"/>
    <property type="match status" value="1"/>
</dbReference>
<keyword evidence="5" id="KW-0808">Transferase</keyword>
<protein>
    <recommendedName>
        <fullName evidence="3">histidine kinase</fullName>
        <ecNumber evidence="3">2.7.13.3</ecNumber>
    </recommendedName>
</protein>
<evidence type="ECO:0000256" key="1">
    <source>
        <dbReference type="ARBA" id="ARBA00000085"/>
    </source>
</evidence>
<evidence type="ECO:0000313" key="13">
    <source>
        <dbReference type="Proteomes" id="UP000658514"/>
    </source>
</evidence>
<keyword evidence="8" id="KW-0175">Coiled coil</keyword>
<dbReference type="SUPFAM" id="SSF55781">
    <property type="entry name" value="GAF domain-like"/>
    <property type="match status" value="1"/>
</dbReference>
<evidence type="ECO:0000256" key="2">
    <source>
        <dbReference type="ARBA" id="ARBA00006402"/>
    </source>
</evidence>
<dbReference type="PROSITE" id="PS50046">
    <property type="entry name" value="PHYTOCHROME_2"/>
    <property type="match status" value="1"/>
</dbReference>
<evidence type="ECO:0000256" key="3">
    <source>
        <dbReference type="ARBA" id="ARBA00012438"/>
    </source>
</evidence>